<dbReference type="SUPFAM" id="SSF48452">
    <property type="entry name" value="TPR-like"/>
    <property type="match status" value="1"/>
</dbReference>
<dbReference type="PANTHER" id="PTHR12830">
    <property type="entry name" value="ANAPHASE-PROMOTING COMPLEX SUBUNIT 5"/>
    <property type="match status" value="1"/>
</dbReference>
<comment type="similarity">
    <text evidence="1">Belongs to the APC5 family.</text>
</comment>
<evidence type="ECO:0000256" key="8">
    <source>
        <dbReference type="ARBA" id="ARBA00045696"/>
    </source>
</evidence>
<dbReference type="EMBL" id="KZ107852">
    <property type="protein sequence ID" value="OSS46216.1"/>
    <property type="molecule type" value="Genomic_DNA"/>
</dbReference>
<evidence type="ECO:0000256" key="9">
    <source>
        <dbReference type="SAM" id="SignalP"/>
    </source>
</evidence>
<dbReference type="GO" id="GO:0031145">
    <property type="term" value="P:anaphase-promoting complex-dependent catabolic process"/>
    <property type="evidence" value="ECO:0007669"/>
    <property type="project" value="TreeGrafter"/>
</dbReference>
<evidence type="ECO:0000256" key="2">
    <source>
        <dbReference type="ARBA" id="ARBA00016066"/>
    </source>
</evidence>
<evidence type="ECO:0000259" key="10">
    <source>
        <dbReference type="Pfam" id="PF12862"/>
    </source>
</evidence>
<dbReference type="UniPathway" id="UPA00143"/>
<feature type="domain" description="Anaphase-promoting complex subunit 5" evidence="10">
    <location>
        <begin position="261"/>
        <end position="350"/>
    </location>
</feature>
<dbReference type="AlphaFoldDB" id="A0A1Y2LQJ3"/>
<evidence type="ECO:0000313" key="11">
    <source>
        <dbReference type="EMBL" id="OSS46216.1"/>
    </source>
</evidence>
<feature type="signal peptide" evidence="9">
    <location>
        <begin position="1"/>
        <end position="24"/>
    </location>
</feature>
<dbReference type="GO" id="GO:0051301">
    <property type="term" value="P:cell division"/>
    <property type="evidence" value="ECO:0007669"/>
    <property type="project" value="UniProtKB-KW"/>
</dbReference>
<dbReference type="Gene3D" id="1.25.40.10">
    <property type="entry name" value="Tetratricopeptide repeat domain"/>
    <property type="match status" value="1"/>
</dbReference>
<feature type="chain" id="PRO_5012350195" description="Anaphase-promoting complex subunit 5" evidence="9">
    <location>
        <begin position="25"/>
        <end position="768"/>
    </location>
</feature>
<evidence type="ECO:0000256" key="7">
    <source>
        <dbReference type="ARBA" id="ARBA00031069"/>
    </source>
</evidence>
<keyword evidence="9" id="KW-0732">Signal</keyword>
<name>A0A1Y2LQJ3_EPING</name>
<dbReference type="PANTHER" id="PTHR12830:SF9">
    <property type="entry name" value="ANAPHASE-PROMOTING COMPLEX SUBUNIT 5"/>
    <property type="match status" value="1"/>
</dbReference>
<keyword evidence="6" id="KW-0131">Cell cycle</keyword>
<sequence>MGTARYLTAQKISLLVLLRLYCRSTLPSSATIPILSFILSTTTPSTSPIARFQRSSTSHDPSFSIDSFEYVLQGHISSMPGRTLLDIFLKSMWEMNSFDALHSLFDNLGELLMTPNSQEGDSQERVYLSKTSPLGVFVRRARLEFDRMKFEDTITLWSSFIKYRAPTAQWTKRVAGLASGGIDAVAAEMGMQEGDDVYDIAYGGLNEPDDGTQGVSLDDLDRILEFQLDRLQRFGDRVPETMRTQLRGMLASSNTVHRQAHLVHFFDAWKAGDYTSAFDNLHRYYDYAMQTREKIHYQYALLHMAILQADFGCFGEAIAAINETIATARESQDMTCLSFSLSWLNHMSKAYPKQMKNAGYMSMLGSERDALTFLKTKARESKMYNLLSATLLNEAKLSLSTGDSVSRALEHIYQSSHLNIRENVNSYGGQMLLQSTLYCRLGIPHLADVHCQLLLDCHEASCPIEERLRAVGRQAFILSQNGQYDAAIKLFDCVDMTSHNRSLKFDQYLVHCIGLIKLKRAIRRSDWPTCSHLLATLKPSTEPSSDTLDPELYFLLSEAYIDYLVSKGDYAIAFTAVSALAQSLKEDNADILQRTSVLLMQADLFRKAGKTEYGFSVALRAASVAYKAKLMPSLWSAVGMLANILNNMGECTSARRLLESVLPQSLENGDDMLSGTLYSHLADSFMGLADPGRTTEPRLRTTHVAKAELYIDRARECFKKSSYLNGECEQLMKKAIIAKLRGDEKLAEEWSQNHNRVWEEGMRAIEQV</sequence>
<organism evidence="11 12">
    <name type="scientific">Epicoccum nigrum</name>
    <name type="common">Soil fungus</name>
    <name type="synonym">Epicoccum purpurascens</name>
    <dbReference type="NCBI Taxonomy" id="105696"/>
    <lineage>
        <taxon>Eukaryota</taxon>
        <taxon>Fungi</taxon>
        <taxon>Dikarya</taxon>
        <taxon>Ascomycota</taxon>
        <taxon>Pezizomycotina</taxon>
        <taxon>Dothideomycetes</taxon>
        <taxon>Pleosporomycetidae</taxon>
        <taxon>Pleosporales</taxon>
        <taxon>Pleosporineae</taxon>
        <taxon>Didymellaceae</taxon>
        <taxon>Epicoccum</taxon>
    </lineage>
</organism>
<dbReference type="STRING" id="105696.A0A1Y2LQJ3"/>
<dbReference type="InterPro" id="IPR037679">
    <property type="entry name" value="Apc5"/>
</dbReference>
<keyword evidence="3" id="KW-0132">Cell division</keyword>
<evidence type="ECO:0000256" key="5">
    <source>
        <dbReference type="ARBA" id="ARBA00022786"/>
    </source>
</evidence>
<dbReference type="InParanoid" id="A0A1Y2LQJ3"/>
<evidence type="ECO:0000256" key="6">
    <source>
        <dbReference type="ARBA" id="ARBA00023306"/>
    </source>
</evidence>
<dbReference type="OMA" id="DANMGMA"/>
<dbReference type="InterPro" id="IPR011990">
    <property type="entry name" value="TPR-like_helical_dom_sf"/>
</dbReference>
<comment type="function">
    <text evidence="8">Component of the anaphase promoting complex/cyclosome (APC/C), a cell cycle-regulated E3 ubiquitin ligase that controls progression through mitosis and the G1 phase of the cell cycle. The APC/C complex acts by mediating ubiquitination and subsequent degradation of target proteins: it mainly mediates the formation of 'Lys-11'-linked polyubiquitin chains and, to a lower extent, the formation of 'Lys-48'- and 'Lys-63'-linked polyubiquitin chains. The APC/C complex catalyzes assembly of branched 'Lys-11'-/'Lys-48'-linked branched ubiquitin chains on target proteins.</text>
</comment>
<dbReference type="GO" id="GO:0070979">
    <property type="term" value="P:protein K11-linked ubiquitination"/>
    <property type="evidence" value="ECO:0007669"/>
    <property type="project" value="TreeGrafter"/>
</dbReference>
<dbReference type="InterPro" id="IPR026000">
    <property type="entry name" value="Apc5_dom"/>
</dbReference>
<keyword evidence="5" id="KW-0833">Ubl conjugation pathway</keyword>
<evidence type="ECO:0000256" key="3">
    <source>
        <dbReference type="ARBA" id="ARBA00022618"/>
    </source>
</evidence>
<keyword evidence="12" id="KW-1185">Reference proteome</keyword>
<dbReference type="GO" id="GO:0045842">
    <property type="term" value="P:positive regulation of mitotic metaphase/anaphase transition"/>
    <property type="evidence" value="ECO:0007669"/>
    <property type="project" value="TreeGrafter"/>
</dbReference>
<accession>A0A1Y2LQJ3</accession>
<dbReference type="GO" id="GO:0005680">
    <property type="term" value="C:anaphase-promoting complex"/>
    <property type="evidence" value="ECO:0007669"/>
    <property type="project" value="InterPro"/>
</dbReference>
<dbReference type="Proteomes" id="UP000193240">
    <property type="component" value="Unassembled WGS sequence"/>
</dbReference>
<evidence type="ECO:0000256" key="4">
    <source>
        <dbReference type="ARBA" id="ARBA00022776"/>
    </source>
</evidence>
<proteinExistence type="inferred from homology"/>
<dbReference type="Pfam" id="PF12862">
    <property type="entry name" value="ANAPC5"/>
    <property type="match status" value="1"/>
</dbReference>
<protein>
    <recommendedName>
        <fullName evidence="2">Anaphase-promoting complex subunit 5</fullName>
    </recommendedName>
    <alternativeName>
        <fullName evidence="7">Cyclosome subunit 5</fullName>
    </alternativeName>
</protein>
<keyword evidence="4" id="KW-0498">Mitosis</keyword>
<evidence type="ECO:0000256" key="1">
    <source>
        <dbReference type="ARBA" id="ARBA00007450"/>
    </source>
</evidence>
<evidence type="ECO:0000313" key="12">
    <source>
        <dbReference type="Proteomes" id="UP000193240"/>
    </source>
</evidence>
<reference evidence="11 12" key="1">
    <citation type="journal article" date="2017" name="Genome Announc.">
        <title>Genome sequence of the saprophytic ascomycete Epicoccum nigrum ICMP 19927 strain isolated from New Zealand.</title>
        <authorList>
            <person name="Fokin M."/>
            <person name="Fleetwood D."/>
            <person name="Weir B.S."/>
            <person name="Villas-Boas S.G."/>
        </authorList>
    </citation>
    <scope>NUCLEOTIDE SEQUENCE [LARGE SCALE GENOMIC DNA]</scope>
    <source>
        <strain evidence="11 12">ICMP 19927</strain>
    </source>
</reference>
<dbReference type="FunCoup" id="A0A1Y2LQJ3">
    <property type="interactions" value="121"/>
</dbReference>
<gene>
    <name evidence="11" type="ORF">B5807_08056</name>
</gene>